<organism evidence="1 2">
    <name type="scientific">Blastomyces percursus</name>
    <dbReference type="NCBI Taxonomy" id="1658174"/>
    <lineage>
        <taxon>Eukaryota</taxon>
        <taxon>Fungi</taxon>
        <taxon>Dikarya</taxon>
        <taxon>Ascomycota</taxon>
        <taxon>Pezizomycotina</taxon>
        <taxon>Eurotiomycetes</taxon>
        <taxon>Eurotiomycetidae</taxon>
        <taxon>Onygenales</taxon>
        <taxon>Ajellomycetaceae</taxon>
        <taxon>Blastomyces</taxon>
    </lineage>
</organism>
<evidence type="ECO:0000313" key="1">
    <source>
        <dbReference type="EMBL" id="OJD23537.1"/>
    </source>
</evidence>
<proteinExistence type="predicted"/>
<dbReference type="VEuPathDB" id="FungiDB:ACJ73_05102"/>
<evidence type="ECO:0008006" key="3">
    <source>
        <dbReference type="Google" id="ProtNLM"/>
    </source>
</evidence>
<name>A0A1J9Q4R6_9EURO</name>
<dbReference type="EMBL" id="LGTZ01000768">
    <property type="protein sequence ID" value="OJD23537.1"/>
    <property type="molecule type" value="Genomic_DNA"/>
</dbReference>
<comment type="caution">
    <text evidence="1">The sequence shown here is derived from an EMBL/GenBank/DDBJ whole genome shotgun (WGS) entry which is preliminary data.</text>
</comment>
<reference evidence="1 2" key="1">
    <citation type="submission" date="2015-08" db="EMBL/GenBank/DDBJ databases">
        <title>Emmonsia species relationships and genome sequence.</title>
        <authorList>
            <person name="Cuomo C.A."/>
            <person name="Schwartz I.S."/>
            <person name="Kenyon C."/>
            <person name="De Hoog G.S."/>
            <person name="Govender N.P."/>
            <person name="Botha A."/>
            <person name="Moreno L."/>
            <person name="De Vries M."/>
            <person name="Munoz J.F."/>
            <person name="Stielow J.B."/>
        </authorList>
    </citation>
    <scope>NUCLEOTIDE SEQUENCE [LARGE SCALE GENOMIC DNA]</scope>
    <source>
        <strain evidence="1 2">EI222</strain>
    </source>
</reference>
<protein>
    <recommendedName>
        <fullName evidence="3">Myb-like domain-containing protein</fullName>
    </recommendedName>
</protein>
<gene>
    <name evidence="1" type="ORF">ACJ73_05102</name>
</gene>
<keyword evidence="2" id="KW-1185">Reference proteome</keyword>
<sequence length="203" mass="23755">MTNACDRRDPYNQEELGLLRRLKQSHPRAHWRELITMYNASVPKHRQRTKNGLLNKWKDMQHSKKEEKLLAELKIAHPHADWQDLARWFNEKVPAHRNIHVETLRLKWENIQLSSCPSLPTRPPDPVVCTFSPSTVSIQSESSVESSSRCKANWTNNYTVDTKHESSEDRRAALENERWYQIFYDTIDPDMVPGLGYHGVLQA</sequence>
<evidence type="ECO:0000313" key="2">
    <source>
        <dbReference type="Proteomes" id="UP000242791"/>
    </source>
</evidence>
<dbReference type="AlphaFoldDB" id="A0A1J9Q4R6"/>
<dbReference type="Proteomes" id="UP000242791">
    <property type="component" value="Unassembled WGS sequence"/>
</dbReference>
<accession>A0A1J9Q4R6</accession>